<dbReference type="PANTHER" id="PTHR37610">
    <property type="entry name" value="CCHC-TYPE DOMAIN-CONTAINING PROTEIN"/>
    <property type="match status" value="1"/>
</dbReference>
<sequence>MRRALGAKNKFDFVDGTIPVPNPFDPSYKAWCRCNMLIHSWIMNSVEDSIAQSIVYLENAIDVWNELKERFSRGDFIHISELQIEIFGLKQ</sequence>
<proteinExistence type="predicted"/>
<dbReference type="AlphaFoldDB" id="A0A392RZX6"/>
<organism evidence="1 2">
    <name type="scientific">Trifolium medium</name>
    <dbReference type="NCBI Taxonomy" id="97028"/>
    <lineage>
        <taxon>Eukaryota</taxon>
        <taxon>Viridiplantae</taxon>
        <taxon>Streptophyta</taxon>
        <taxon>Embryophyta</taxon>
        <taxon>Tracheophyta</taxon>
        <taxon>Spermatophyta</taxon>
        <taxon>Magnoliopsida</taxon>
        <taxon>eudicotyledons</taxon>
        <taxon>Gunneridae</taxon>
        <taxon>Pentapetalae</taxon>
        <taxon>rosids</taxon>
        <taxon>fabids</taxon>
        <taxon>Fabales</taxon>
        <taxon>Fabaceae</taxon>
        <taxon>Papilionoideae</taxon>
        <taxon>50 kb inversion clade</taxon>
        <taxon>NPAAA clade</taxon>
        <taxon>Hologalegina</taxon>
        <taxon>IRL clade</taxon>
        <taxon>Trifolieae</taxon>
        <taxon>Trifolium</taxon>
    </lineage>
</organism>
<comment type="caution">
    <text evidence="1">The sequence shown here is derived from an EMBL/GenBank/DDBJ whole genome shotgun (WGS) entry which is preliminary data.</text>
</comment>
<dbReference type="Pfam" id="PF14223">
    <property type="entry name" value="Retrotran_gag_2"/>
    <property type="match status" value="1"/>
</dbReference>
<feature type="non-terminal residue" evidence="1">
    <location>
        <position position="91"/>
    </location>
</feature>
<keyword evidence="2" id="KW-1185">Reference proteome</keyword>
<dbReference type="PANTHER" id="PTHR37610:SF55">
    <property type="entry name" value="RETROTRANSPOSON COPIA-LIKE N-TERMINAL DOMAIN-CONTAINING PROTEIN"/>
    <property type="match status" value="1"/>
</dbReference>
<evidence type="ECO:0000313" key="2">
    <source>
        <dbReference type="Proteomes" id="UP000265520"/>
    </source>
</evidence>
<protein>
    <submittedName>
        <fullName evidence="1">Flavonol sulfotransferase-like protein</fullName>
    </submittedName>
</protein>
<dbReference type="GO" id="GO:0016740">
    <property type="term" value="F:transferase activity"/>
    <property type="evidence" value="ECO:0007669"/>
    <property type="project" value="UniProtKB-KW"/>
</dbReference>
<keyword evidence="1" id="KW-0808">Transferase</keyword>
<accession>A0A392RZX6</accession>
<dbReference type="Proteomes" id="UP000265520">
    <property type="component" value="Unassembled WGS sequence"/>
</dbReference>
<evidence type="ECO:0000313" key="1">
    <source>
        <dbReference type="EMBL" id="MCI41330.1"/>
    </source>
</evidence>
<dbReference type="EMBL" id="LXQA010290860">
    <property type="protein sequence ID" value="MCI41330.1"/>
    <property type="molecule type" value="Genomic_DNA"/>
</dbReference>
<reference evidence="1 2" key="1">
    <citation type="journal article" date="2018" name="Front. Plant Sci.">
        <title>Red Clover (Trifolium pratense) and Zigzag Clover (T. medium) - A Picture of Genomic Similarities and Differences.</title>
        <authorList>
            <person name="Dluhosova J."/>
            <person name="Istvanek J."/>
            <person name="Nedelnik J."/>
            <person name="Repkova J."/>
        </authorList>
    </citation>
    <scope>NUCLEOTIDE SEQUENCE [LARGE SCALE GENOMIC DNA]</scope>
    <source>
        <strain evidence="2">cv. 10/8</strain>
        <tissue evidence="1">Leaf</tissue>
    </source>
</reference>
<name>A0A392RZX6_9FABA</name>